<dbReference type="EMBL" id="CM046117">
    <property type="protein sequence ID" value="KAI8436964.1"/>
    <property type="molecule type" value="Genomic_DNA"/>
</dbReference>
<name>A0ACC0KKF5_CHOFU</name>
<proteinExistence type="predicted"/>
<gene>
    <name evidence="1" type="ORF">MSG28_010381</name>
</gene>
<keyword evidence="2" id="KW-1185">Reference proteome</keyword>
<evidence type="ECO:0000313" key="2">
    <source>
        <dbReference type="Proteomes" id="UP001064048"/>
    </source>
</evidence>
<organism evidence="1 2">
    <name type="scientific">Choristoneura fumiferana</name>
    <name type="common">Spruce budworm moth</name>
    <name type="synonym">Archips fumiferana</name>
    <dbReference type="NCBI Taxonomy" id="7141"/>
    <lineage>
        <taxon>Eukaryota</taxon>
        <taxon>Metazoa</taxon>
        <taxon>Ecdysozoa</taxon>
        <taxon>Arthropoda</taxon>
        <taxon>Hexapoda</taxon>
        <taxon>Insecta</taxon>
        <taxon>Pterygota</taxon>
        <taxon>Neoptera</taxon>
        <taxon>Endopterygota</taxon>
        <taxon>Lepidoptera</taxon>
        <taxon>Glossata</taxon>
        <taxon>Ditrysia</taxon>
        <taxon>Tortricoidea</taxon>
        <taxon>Tortricidae</taxon>
        <taxon>Tortricinae</taxon>
        <taxon>Choristoneura</taxon>
    </lineage>
</organism>
<sequence length="96" mass="10761">MGGICCAFCSLSSLMSIVFHAFESKQLPDYKAKSFGVDRFAEPAAGPKERERGAVGRRKKSWLRNIREWTGVKSAAELFRVAKDRIRCAELTANLH</sequence>
<reference evidence="1 2" key="1">
    <citation type="journal article" date="2022" name="Genome Biol. Evol.">
        <title>The Spruce Budworm Genome: Reconstructing the Evolutionary History of Antifreeze Proteins.</title>
        <authorList>
            <person name="Beliveau C."/>
            <person name="Gagne P."/>
            <person name="Picq S."/>
            <person name="Vernygora O."/>
            <person name="Keeling C.I."/>
            <person name="Pinkney K."/>
            <person name="Doucet D."/>
            <person name="Wen F."/>
            <person name="Johnston J.S."/>
            <person name="Maaroufi H."/>
            <person name="Boyle B."/>
            <person name="Laroche J."/>
            <person name="Dewar K."/>
            <person name="Juretic N."/>
            <person name="Blackburn G."/>
            <person name="Nisole A."/>
            <person name="Brunet B."/>
            <person name="Brandao M."/>
            <person name="Lumley L."/>
            <person name="Duan J."/>
            <person name="Quan G."/>
            <person name="Lucarotti C.J."/>
            <person name="Roe A.D."/>
            <person name="Sperling F.A.H."/>
            <person name="Levesque R.C."/>
            <person name="Cusson M."/>
        </authorList>
    </citation>
    <scope>NUCLEOTIDE SEQUENCE [LARGE SCALE GENOMIC DNA]</scope>
    <source>
        <strain evidence="1">Glfc:IPQL:Cfum</strain>
    </source>
</reference>
<protein>
    <submittedName>
        <fullName evidence="1">Uncharacterized protein</fullName>
    </submittedName>
</protein>
<accession>A0ACC0KKF5</accession>
<comment type="caution">
    <text evidence="1">The sequence shown here is derived from an EMBL/GenBank/DDBJ whole genome shotgun (WGS) entry which is preliminary data.</text>
</comment>
<evidence type="ECO:0000313" key="1">
    <source>
        <dbReference type="EMBL" id="KAI8436964.1"/>
    </source>
</evidence>
<dbReference type="Proteomes" id="UP001064048">
    <property type="component" value="Chromosome 17"/>
</dbReference>